<keyword evidence="2" id="KW-0521">NADP</keyword>
<dbReference type="PANTHER" id="PTHR43827:SF3">
    <property type="entry name" value="NADP-DEPENDENT OXIDOREDUCTASE DOMAIN-CONTAINING PROTEIN"/>
    <property type="match status" value="1"/>
</dbReference>
<dbReference type="EMBL" id="JAUSTP010000024">
    <property type="protein sequence ID" value="MDQ0190798.1"/>
    <property type="molecule type" value="Genomic_DNA"/>
</dbReference>
<evidence type="ECO:0000256" key="3">
    <source>
        <dbReference type="ARBA" id="ARBA00023002"/>
    </source>
</evidence>
<reference evidence="5 6" key="1">
    <citation type="submission" date="2023-07" db="EMBL/GenBank/DDBJ databases">
        <title>Genomic Encyclopedia of Type Strains, Phase IV (KMG-IV): sequencing the most valuable type-strain genomes for metagenomic binning, comparative biology and taxonomic classification.</title>
        <authorList>
            <person name="Goeker M."/>
        </authorList>
    </citation>
    <scope>NUCLEOTIDE SEQUENCE [LARGE SCALE GENOMIC DNA]</scope>
    <source>
        <strain evidence="5 6">DSM 4006</strain>
    </source>
</reference>
<evidence type="ECO:0000256" key="2">
    <source>
        <dbReference type="ARBA" id="ARBA00022857"/>
    </source>
</evidence>
<dbReference type="Pfam" id="PF00248">
    <property type="entry name" value="Aldo_ket_red"/>
    <property type="match status" value="1"/>
</dbReference>
<evidence type="ECO:0000313" key="5">
    <source>
        <dbReference type="EMBL" id="MDQ0190798.1"/>
    </source>
</evidence>
<sequence>MRLELSSRVALHNGVQMPWFGLGVYKVQAGGEVEHAVRAAIATGYRSIDTAALYGNEEGVGRAIQASGAARDEIFVTTKVWNTDQGFDTTREAFETSRRKLGLDVVDLYLIHWPVKGKYLDTWRAMEELYREGKVRAIGVSNFQIHHLQDLLDHCEIRPMVNQVEYHPYLTQVELRTFCEQNQIRLEAWAPLMRGRLMDDPVLQQIASAHEKTVAQVVLRWDLQHGVVTIPKSVRPERIRENADIFDFELSEQEMAQIDGLNRNERCGPDPDNFHF</sequence>
<dbReference type="Gene3D" id="3.20.20.100">
    <property type="entry name" value="NADP-dependent oxidoreductase domain"/>
    <property type="match status" value="1"/>
</dbReference>
<name>A0ABT9XKJ3_9BACL</name>
<dbReference type="CDD" id="cd19157">
    <property type="entry name" value="AKR_AKR5G1-3"/>
    <property type="match status" value="1"/>
</dbReference>
<dbReference type="SUPFAM" id="SSF51430">
    <property type="entry name" value="NAD(P)-linked oxidoreductase"/>
    <property type="match status" value="1"/>
</dbReference>
<dbReference type="PANTHER" id="PTHR43827">
    <property type="entry name" value="2,5-DIKETO-D-GLUCONIC ACID REDUCTASE"/>
    <property type="match status" value="1"/>
</dbReference>
<dbReference type="InterPro" id="IPR044500">
    <property type="entry name" value="AKR5G"/>
</dbReference>
<dbReference type="InterPro" id="IPR018170">
    <property type="entry name" value="Aldo/ket_reductase_CS"/>
</dbReference>
<evidence type="ECO:0000313" key="6">
    <source>
        <dbReference type="Proteomes" id="UP001232973"/>
    </source>
</evidence>
<comment type="caution">
    <text evidence="5">The sequence shown here is derived from an EMBL/GenBank/DDBJ whole genome shotgun (WGS) entry which is preliminary data.</text>
</comment>
<keyword evidence="6" id="KW-1185">Reference proteome</keyword>
<dbReference type="PRINTS" id="PR00069">
    <property type="entry name" value="ALDKETRDTASE"/>
</dbReference>
<comment type="similarity">
    <text evidence="1">Belongs to the aldo/keto reductase family.</text>
</comment>
<dbReference type="RefSeq" id="WP_274457520.1">
    <property type="nucleotide sequence ID" value="NZ_CP067097.1"/>
</dbReference>
<dbReference type="PROSITE" id="PS00062">
    <property type="entry name" value="ALDOKETO_REDUCTASE_2"/>
    <property type="match status" value="1"/>
</dbReference>
<gene>
    <name evidence="5" type="ORF">J2S03_002665</name>
</gene>
<proteinExistence type="inferred from homology"/>
<dbReference type="InterPro" id="IPR036812">
    <property type="entry name" value="NAD(P)_OxRdtase_dom_sf"/>
</dbReference>
<dbReference type="PROSITE" id="PS00798">
    <property type="entry name" value="ALDOKETO_REDUCTASE_1"/>
    <property type="match status" value="1"/>
</dbReference>
<dbReference type="InterPro" id="IPR020471">
    <property type="entry name" value="AKR"/>
</dbReference>
<dbReference type="Proteomes" id="UP001232973">
    <property type="component" value="Unassembled WGS sequence"/>
</dbReference>
<protein>
    <submittedName>
        <fullName evidence="5">Diketogulonate reductase-like aldo/keto reductase</fullName>
    </submittedName>
</protein>
<evidence type="ECO:0000256" key="1">
    <source>
        <dbReference type="ARBA" id="ARBA00007905"/>
    </source>
</evidence>
<organism evidence="5 6">
    <name type="scientific">Alicyclobacillus cycloheptanicus</name>
    <dbReference type="NCBI Taxonomy" id="1457"/>
    <lineage>
        <taxon>Bacteria</taxon>
        <taxon>Bacillati</taxon>
        <taxon>Bacillota</taxon>
        <taxon>Bacilli</taxon>
        <taxon>Bacillales</taxon>
        <taxon>Alicyclobacillaceae</taxon>
        <taxon>Alicyclobacillus</taxon>
    </lineage>
</organism>
<keyword evidence="3" id="KW-0560">Oxidoreductase</keyword>
<evidence type="ECO:0000259" key="4">
    <source>
        <dbReference type="Pfam" id="PF00248"/>
    </source>
</evidence>
<dbReference type="PIRSF" id="PIRSF000097">
    <property type="entry name" value="AKR"/>
    <property type="match status" value="1"/>
</dbReference>
<accession>A0ABT9XKJ3</accession>
<feature type="domain" description="NADP-dependent oxidoreductase" evidence="4">
    <location>
        <begin position="32"/>
        <end position="262"/>
    </location>
</feature>
<dbReference type="InterPro" id="IPR023210">
    <property type="entry name" value="NADP_OxRdtase_dom"/>
</dbReference>